<keyword evidence="5 7" id="KW-1133">Transmembrane helix</keyword>
<reference evidence="8" key="1">
    <citation type="journal article" date="2014" name="Int. J. Syst. Evol. Microbiol.">
        <title>Complete genome sequence of Corynebacterium casei LMG S-19264T (=DSM 44701T), isolated from a smear-ripened cheese.</title>
        <authorList>
            <consortium name="US DOE Joint Genome Institute (JGI-PGF)"/>
            <person name="Walter F."/>
            <person name="Albersmeier A."/>
            <person name="Kalinowski J."/>
            <person name="Ruckert C."/>
        </authorList>
    </citation>
    <scope>NUCLEOTIDE SEQUENCE</scope>
    <source>
        <strain evidence="8">CGMCC 1.15254</strain>
    </source>
</reference>
<feature type="transmembrane region" description="Helical" evidence="7">
    <location>
        <begin position="145"/>
        <end position="168"/>
    </location>
</feature>
<comment type="caution">
    <text evidence="8">The sequence shown here is derived from an EMBL/GenBank/DDBJ whole genome shotgun (WGS) entry which is preliminary data.</text>
</comment>
<dbReference type="AlphaFoldDB" id="A0A917BTW8"/>
<evidence type="ECO:0000256" key="4">
    <source>
        <dbReference type="ARBA" id="ARBA00022692"/>
    </source>
</evidence>
<evidence type="ECO:0000256" key="2">
    <source>
        <dbReference type="ARBA" id="ARBA00007928"/>
    </source>
</evidence>
<accession>A0A917BTW8</accession>
<feature type="transmembrane region" description="Helical" evidence="7">
    <location>
        <begin position="36"/>
        <end position="60"/>
    </location>
</feature>
<evidence type="ECO:0000313" key="8">
    <source>
        <dbReference type="EMBL" id="GGF58581.1"/>
    </source>
</evidence>
<gene>
    <name evidence="8" type="ORF">GCM10011332_10170</name>
</gene>
<evidence type="ECO:0000313" key="9">
    <source>
        <dbReference type="Proteomes" id="UP000632498"/>
    </source>
</evidence>
<comment type="similarity">
    <text evidence="2">Belongs to the Rht family.</text>
</comment>
<dbReference type="GO" id="GO:0005886">
    <property type="term" value="C:plasma membrane"/>
    <property type="evidence" value="ECO:0007669"/>
    <property type="project" value="UniProtKB-SubCell"/>
</dbReference>
<evidence type="ECO:0000256" key="7">
    <source>
        <dbReference type="SAM" id="Phobius"/>
    </source>
</evidence>
<feature type="transmembrane region" description="Helical" evidence="7">
    <location>
        <begin position="107"/>
        <end position="133"/>
    </location>
</feature>
<dbReference type="GO" id="GO:0042970">
    <property type="term" value="F:homoserine transmembrane transporter activity"/>
    <property type="evidence" value="ECO:0007669"/>
    <property type="project" value="TreeGrafter"/>
</dbReference>
<dbReference type="Proteomes" id="UP000632498">
    <property type="component" value="Unassembled WGS sequence"/>
</dbReference>
<feature type="transmembrane region" description="Helical" evidence="7">
    <location>
        <begin position="6"/>
        <end position="29"/>
    </location>
</feature>
<dbReference type="Pfam" id="PF01810">
    <property type="entry name" value="LysE"/>
    <property type="match status" value="1"/>
</dbReference>
<keyword evidence="6 7" id="KW-0472">Membrane</keyword>
<name>A0A917BTW8_9PROT</name>
<keyword evidence="3" id="KW-1003">Cell membrane</keyword>
<keyword evidence="4 7" id="KW-0812">Transmembrane</keyword>
<reference evidence="8" key="2">
    <citation type="submission" date="2020-09" db="EMBL/GenBank/DDBJ databases">
        <authorList>
            <person name="Sun Q."/>
            <person name="Zhou Y."/>
        </authorList>
    </citation>
    <scope>NUCLEOTIDE SEQUENCE</scope>
    <source>
        <strain evidence="8">CGMCC 1.15254</strain>
    </source>
</reference>
<dbReference type="EMBL" id="BMHV01000006">
    <property type="protein sequence ID" value="GGF58581.1"/>
    <property type="molecule type" value="Genomic_DNA"/>
</dbReference>
<feature type="transmembrane region" description="Helical" evidence="7">
    <location>
        <begin position="66"/>
        <end position="87"/>
    </location>
</feature>
<evidence type="ECO:0000256" key="6">
    <source>
        <dbReference type="ARBA" id="ARBA00023136"/>
    </source>
</evidence>
<keyword evidence="9" id="KW-1185">Reference proteome</keyword>
<dbReference type="PANTHER" id="PTHR30086">
    <property type="entry name" value="ARGININE EXPORTER PROTEIN ARGO"/>
    <property type="match status" value="1"/>
</dbReference>
<dbReference type="PANTHER" id="PTHR30086:SF14">
    <property type="entry name" value="HOMOSERINE_HOMOSERINE LACTONE EFFLUX PROTEIN"/>
    <property type="match status" value="1"/>
</dbReference>
<protein>
    <submittedName>
        <fullName evidence="8">Lysine transporter LysE</fullName>
    </submittedName>
</protein>
<sequence>MSLEFLITAFIVVLLPGTGVIYTVSIGLFRGTTFSLWAALGCTFGIVPHILASILGLAALMHTSALAFQTVKYVGVAYLLYLAYGMWKEKGTLSVKQVDQHKNGARIALHGTLINVLNPKLSIFFLAFLPQFITTQSQTPLLDMGLLSLTFMGMTFVVFVIYGCAAAWMRRYVMENERLLGWLQRSFAAAFVALGVKLAFEER</sequence>
<proteinExistence type="inferred from homology"/>
<organism evidence="8 9">
    <name type="scientific">Terasakiella brassicae</name>
    <dbReference type="NCBI Taxonomy" id="1634917"/>
    <lineage>
        <taxon>Bacteria</taxon>
        <taxon>Pseudomonadati</taxon>
        <taxon>Pseudomonadota</taxon>
        <taxon>Alphaproteobacteria</taxon>
        <taxon>Rhodospirillales</taxon>
        <taxon>Terasakiellaceae</taxon>
        <taxon>Terasakiella</taxon>
    </lineage>
</organism>
<evidence type="ECO:0000256" key="3">
    <source>
        <dbReference type="ARBA" id="ARBA00022475"/>
    </source>
</evidence>
<dbReference type="PIRSF" id="PIRSF006324">
    <property type="entry name" value="LeuE"/>
    <property type="match status" value="1"/>
</dbReference>
<evidence type="ECO:0000256" key="5">
    <source>
        <dbReference type="ARBA" id="ARBA00022989"/>
    </source>
</evidence>
<dbReference type="InterPro" id="IPR001123">
    <property type="entry name" value="LeuE-type"/>
</dbReference>
<dbReference type="RefSeq" id="WP_188662393.1">
    <property type="nucleotide sequence ID" value="NZ_BMHV01000006.1"/>
</dbReference>
<comment type="subcellular location">
    <subcellularLocation>
        <location evidence="1">Cell membrane</location>
        <topology evidence="1">Multi-pass membrane protein</topology>
    </subcellularLocation>
</comment>
<evidence type="ECO:0000256" key="1">
    <source>
        <dbReference type="ARBA" id="ARBA00004651"/>
    </source>
</evidence>